<dbReference type="RefSeq" id="WP_335735898.1">
    <property type="nucleotide sequence ID" value="NZ_JALAAR010000007.1"/>
</dbReference>
<sequence length="194" mass="22283">MDNMVRTFLGFDFFKAGQFFISEQPYKNWQQPTVLQLENLTHLQAENGCYLICLGDGYCEENILYVGYYSGTLQRRSLRLNETSGEYVSWHSDNIDDNINKLLKIIHGIPCDDKAWKGAVARRKQFDEQIRSLVHQVQQSGQQAEISLWLIADANITLKKNGMCLNISAAVERYFLDSALKLPLNTVGNKQRKE</sequence>
<name>A0ABU8C6D4_9GAMM</name>
<comment type="caution">
    <text evidence="1">The sequence shown here is derived from an EMBL/GenBank/DDBJ whole genome shotgun (WGS) entry which is preliminary data.</text>
</comment>
<evidence type="ECO:0000313" key="2">
    <source>
        <dbReference type="Proteomes" id="UP001375382"/>
    </source>
</evidence>
<accession>A0ABU8C6D4</accession>
<proteinExistence type="predicted"/>
<keyword evidence="2" id="KW-1185">Reference proteome</keyword>
<evidence type="ECO:0000313" key="1">
    <source>
        <dbReference type="EMBL" id="MEH8017487.1"/>
    </source>
</evidence>
<evidence type="ECO:0008006" key="3">
    <source>
        <dbReference type="Google" id="ProtNLM"/>
    </source>
</evidence>
<dbReference type="EMBL" id="JALAAR010000007">
    <property type="protein sequence ID" value="MEH8017487.1"/>
    <property type="molecule type" value="Genomic_DNA"/>
</dbReference>
<reference evidence="1 2" key="1">
    <citation type="journal article" date="2023" name="Ecotoxicol. Environ. Saf.">
        <title>Mercury remediation potential of mercury-resistant strain Rheinheimera metallidurans sp. nov. isolated from a municipal waste dumping site.</title>
        <authorList>
            <person name="Yadav V."/>
            <person name="Manjhi A."/>
            <person name="Vadakedath N."/>
        </authorList>
    </citation>
    <scope>NUCLEOTIDE SEQUENCE [LARGE SCALE GENOMIC DNA]</scope>
    <source>
        <strain evidence="1 2">E-49</strain>
    </source>
</reference>
<protein>
    <recommendedName>
        <fullName evidence="3">GIY-YIG domain-containing protein</fullName>
    </recommendedName>
</protein>
<dbReference type="Proteomes" id="UP001375382">
    <property type="component" value="Unassembled WGS sequence"/>
</dbReference>
<gene>
    <name evidence="1" type="ORF">MN202_09595</name>
</gene>
<organism evidence="1 2">
    <name type="scientific">Rheinheimera muenzenbergensis</name>
    <dbReference type="NCBI Taxonomy" id="1193628"/>
    <lineage>
        <taxon>Bacteria</taxon>
        <taxon>Pseudomonadati</taxon>
        <taxon>Pseudomonadota</taxon>
        <taxon>Gammaproteobacteria</taxon>
        <taxon>Chromatiales</taxon>
        <taxon>Chromatiaceae</taxon>
        <taxon>Rheinheimera</taxon>
    </lineage>
</organism>